<dbReference type="Proteomes" id="UP001168478">
    <property type="component" value="Unassembled WGS sequence"/>
</dbReference>
<name>A0AAW7JQJ1_9BACT</name>
<accession>A0AAW7JQJ1</accession>
<dbReference type="AlphaFoldDB" id="A0AAW7JQJ1"/>
<dbReference type="Proteomes" id="UP001167831">
    <property type="component" value="Unassembled WGS sequence"/>
</dbReference>
<comment type="caution">
    <text evidence="2">The sequence shown here is derived from an EMBL/GenBank/DDBJ whole genome shotgun (WGS) entry which is preliminary data.</text>
</comment>
<dbReference type="EMBL" id="JAUEIE010000001">
    <property type="protein sequence ID" value="MDN0021659.1"/>
    <property type="molecule type" value="Genomic_DNA"/>
</dbReference>
<reference evidence="2" key="2">
    <citation type="submission" date="2023-08" db="EMBL/GenBank/DDBJ databases">
        <title>Identification and characterization of horizontal gene transfer across gut microbiota members of farm animals based on homology search.</title>
        <authorList>
            <person name="Schwarzerova J."/>
            <person name="Nykrynova M."/>
            <person name="Jureckova K."/>
            <person name="Cejkova D."/>
            <person name="Rychlik I."/>
        </authorList>
    </citation>
    <scope>NUCLEOTIDE SEQUENCE</scope>
    <source>
        <strain evidence="2">ET15</strain>
        <strain evidence="1">ET37</strain>
    </source>
</reference>
<dbReference type="EMBL" id="JAUEIF010000001">
    <property type="protein sequence ID" value="MDN0024155.1"/>
    <property type="molecule type" value="Genomic_DNA"/>
</dbReference>
<reference evidence="2" key="1">
    <citation type="submission" date="2023-06" db="EMBL/GenBank/DDBJ databases">
        <authorList>
            <person name="Zeman M."/>
            <person name="Kubasova T."/>
            <person name="Jahodarova E."/>
            <person name="Nykrynova M."/>
            <person name="Rychlik I."/>
        </authorList>
    </citation>
    <scope>NUCLEOTIDE SEQUENCE</scope>
    <source>
        <strain evidence="2">ET15</strain>
        <strain evidence="1">ET37</strain>
    </source>
</reference>
<evidence type="ECO:0000313" key="1">
    <source>
        <dbReference type="EMBL" id="MDN0021659.1"/>
    </source>
</evidence>
<protein>
    <submittedName>
        <fullName evidence="2">Uncharacterized protein</fullName>
    </submittedName>
</protein>
<proteinExistence type="predicted"/>
<gene>
    <name evidence="1" type="ORF">QVN81_01285</name>
    <name evidence="2" type="ORF">QVN84_01275</name>
</gene>
<dbReference type="RefSeq" id="WP_289824472.1">
    <property type="nucleotide sequence ID" value="NZ_JAUEIE010000001.1"/>
</dbReference>
<evidence type="ECO:0000313" key="3">
    <source>
        <dbReference type="Proteomes" id="UP001167831"/>
    </source>
</evidence>
<organism evidence="2 4">
    <name type="scientific">Leyella lascolaii</name>
    <dbReference type="NCBI Taxonomy" id="1776379"/>
    <lineage>
        <taxon>Bacteria</taxon>
        <taxon>Pseudomonadati</taxon>
        <taxon>Bacteroidota</taxon>
        <taxon>Bacteroidia</taxon>
        <taxon>Bacteroidales</taxon>
        <taxon>Prevotellaceae</taxon>
        <taxon>Leyella</taxon>
    </lineage>
</organism>
<keyword evidence="3" id="KW-1185">Reference proteome</keyword>
<evidence type="ECO:0000313" key="4">
    <source>
        <dbReference type="Proteomes" id="UP001168478"/>
    </source>
</evidence>
<evidence type="ECO:0000313" key="2">
    <source>
        <dbReference type="EMBL" id="MDN0024155.1"/>
    </source>
</evidence>
<sequence>MKRLFICSVMLSLVLGAAAVPAKRGLWKTLRLADGQEVRARLT</sequence>